<feature type="compositionally biased region" description="Gly residues" evidence="1">
    <location>
        <begin position="38"/>
        <end position="88"/>
    </location>
</feature>
<reference evidence="2 3" key="1">
    <citation type="submission" date="2019-08" db="EMBL/GenBank/DDBJ databases">
        <title>100 year-old enigma solved: identification of Planctomyces bekefii, the type genus and species of the phylum Planctomycetes.</title>
        <authorList>
            <person name="Svetlana D.N."/>
            <person name="Overmann J."/>
        </authorList>
    </citation>
    <scope>NUCLEOTIDE SEQUENCE [LARGE SCALE GENOMIC DNA]</scope>
    <source>
        <strain evidence="2">Phe10_nw2017</strain>
    </source>
</reference>
<evidence type="ECO:0000313" key="2">
    <source>
        <dbReference type="EMBL" id="TWW09329.1"/>
    </source>
</evidence>
<feature type="region of interest" description="Disordered" evidence="1">
    <location>
        <begin position="1"/>
        <end position="127"/>
    </location>
</feature>
<sequence>GGIGGCKVSDSDGFGGGKSKGSHAGSGNRAGNQTGNGAASGHGGGHGQGSYANGGYGSQPGSGHGLAHGNGHGYADGSGNGAGHGSAHGNGLIYRPTHPNDASHGGFGNGGRLFGQHGSGYSSSHSGWNSGPYGGPAHTGNELCNCLFGWAIPSGNCGQGLPLFGKYHTVYADNPGYVNPADTQLYATGANGLPVVVPTAPNVNYQYNYSSGMPSSRITTLGTWNPQTAPQRMKFQTW</sequence>
<name>A0A5C6M5E8_9PLAN</name>
<proteinExistence type="predicted"/>
<keyword evidence="3" id="KW-1185">Reference proteome</keyword>
<evidence type="ECO:0000313" key="3">
    <source>
        <dbReference type="Proteomes" id="UP000321083"/>
    </source>
</evidence>
<reference evidence="2 3" key="2">
    <citation type="submission" date="2019-08" db="EMBL/GenBank/DDBJ databases">
        <authorList>
            <person name="Henke P."/>
        </authorList>
    </citation>
    <scope>NUCLEOTIDE SEQUENCE [LARGE SCALE GENOMIC DNA]</scope>
    <source>
        <strain evidence="2">Phe10_nw2017</strain>
    </source>
</reference>
<gene>
    <name evidence="2" type="ORF">E3A20_15440</name>
</gene>
<protein>
    <submittedName>
        <fullName evidence="2">Uncharacterized protein</fullName>
    </submittedName>
</protein>
<dbReference type="AlphaFoldDB" id="A0A5C6M5E8"/>
<accession>A0A5C6M5E8</accession>
<evidence type="ECO:0000256" key="1">
    <source>
        <dbReference type="SAM" id="MobiDB-lite"/>
    </source>
</evidence>
<dbReference type="EMBL" id="SRHE01000308">
    <property type="protein sequence ID" value="TWW09329.1"/>
    <property type="molecule type" value="Genomic_DNA"/>
</dbReference>
<feature type="compositionally biased region" description="Low complexity" evidence="1">
    <location>
        <begin position="114"/>
        <end position="127"/>
    </location>
</feature>
<organism evidence="2 3">
    <name type="scientific">Planctomyces bekefii</name>
    <dbReference type="NCBI Taxonomy" id="1653850"/>
    <lineage>
        <taxon>Bacteria</taxon>
        <taxon>Pseudomonadati</taxon>
        <taxon>Planctomycetota</taxon>
        <taxon>Planctomycetia</taxon>
        <taxon>Planctomycetales</taxon>
        <taxon>Planctomycetaceae</taxon>
        <taxon>Planctomyces</taxon>
    </lineage>
</organism>
<dbReference type="Proteomes" id="UP000321083">
    <property type="component" value="Unassembled WGS sequence"/>
</dbReference>
<feature type="non-terminal residue" evidence="2">
    <location>
        <position position="1"/>
    </location>
</feature>
<comment type="caution">
    <text evidence="2">The sequence shown here is derived from an EMBL/GenBank/DDBJ whole genome shotgun (WGS) entry which is preliminary data.</text>
</comment>